<dbReference type="InterPro" id="IPR000330">
    <property type="entry name" value="SNF2_N"/>
</dbReference>
<accession>A0A075GFC1</accession>
<dbReference type="GO" id="GO:0006281">
    <property type="term" value="P:DNA repair"/>
    <property type="evidence" value="ECO:0007669"/>
    <property type="project" value="TreeGrafter"/>
</dbReference>
<dbReference type="SMART" id="SM00487">
    <property type="entry name" value="DEXDc"/>
    <property type="match status" value="1"/>
</dbReference>
<dbReference type="Gene3D" id="3.40.50.300">
    <property type="entry name" value="P-loop containing nucleotide triphosphate hydrolases"/>
    <property type="match status" value="1"/>
</dbReference>
<evidence type="ECO:0000256" key="1">
    <source>
        <dbReference type="ARBA" id="ARBA00022801"/>
    </source>
</evidence>
<sequence length="580" mass="66749">MENYEGTMKTFGTLEYAIDKYSGSWTWKIVGVRAVMMISKLIPELWYGDGPDEVIIPDNEKNVKQIKLILERYPLEILSKSVWQRKIITKIVKKPSNTKIEKLSKAIAGKQFRGKLLNFQKMGLDFLLKSSGNALLADDMGLGKTVQTLAYIASEKQSLPVLVVAPLVTLTNWQREIERFMKKKSKNGRITENGVPTITSIRSGKQKELAGYDFYLINYELLYKRQIDLSKLKTRTLVCDEVQHLRSKTTQKYSAVKKLAGMKSVKYRVGLSGTPIYNHGSEIWPIVDILKPGLLGNFKEFCEYFCYQDERGKAIVVPSKRDSLRHVLQRDVMLRRKKSDVLKELKDKVRYKETIDADETYYKKELNKIWNKLEEEQQSAETEFSKFASYQRAIQSERQAAGVAKLPHVIDFVKNIMEIEESVVVFCHHKYIHKLLHESLQEFNPASIIGGQRDKVRQENIDCFQNGDTKLLIAGLRAGNLGINLTRAKYVIFAELDWSPAIHRQAEDRLHRIGQMNTVFAYYLIGKSTLDEHVANILVDKSYEIDAIMDESSDSYENKEKAKLILAQIHDKIHDKIHSK</sequence>
<dbReference type="PROSITE" id="PS51192">
    <property type="entry name" value="HELICASE_ATP_BIND_1"/>
    <property type="match status" value="1"/>
</dbReference>
<dbReference type="Pfam" id="PF00271">
    <property type="entry name" value="Helicase_C"/>
    <property type="match status" value="1"/>
</dbReference>
<dbReference type="PANTHER" id="PTHR45766:SF6">
    <property type="entry name" value="SWI_SNF-RELATED MATRIX-ASSOCIATED ACTIN-DEPENDENT REGULATOR OF CHROMATIN SUBFAMILY A-LIKE PROTEIN 1"/>
    <property type="match status" value="1"/>
</dbReference>
<dbReference type="EMBL" id="KF900660">
    <property type="protein sequence ID" value="AIF02761.1"/>
    <property type="molecule type" value="Genomic_DNA"/>
</dbReference>
<dbReference type="PROSITE" id="PS51194">
    <property type="entry name" value="HELICASE_CTER"/>
    <property type="match status" value="1"/>
</dbReference>
<dbReference type="GO" id="GO:0031297">
    <property type="term" value="P:replication fork processing"/>
    <property type="evidence" value="ECO:0007669"/>
    <property type="project" value="TreeGrafter"/>
</dbReference>
<dbReference type="GO" id="GO:0005524">
    <property type="term" value="F:ATP binding"/>
    <property type="evidence" value="ECO:0007669"/>
    <property type="project" value="InterPro"/>
</dbReference>
<dbReference type="GO" id="GO:0003678">
    <property type="term" value="F:DNA helicase activity"/>
    <property type="evidence" value="ECO:0007669"/>
    <property type="project" value="UniProtKB-EC"/>
</dbReference>
<dbReference type="InterPro" id="IPR049730">
    <property type="entry name" value="SNF2/RAD54-like_C"/>
</dbReference>
<dbReference type="EC" id="3.6.4.12" evidence="4"/>
<dbReference type="InterPro" id="IPR001650">
    <property type="entry name" value="Helicase_C-like"/>
</dbReference>
<dbReference type="PANTHER" id="PTHR45766">
    <property type="entry name" value="DNA ANNEALING HELICASE AND ENDONUCLEASE ZRANB3 FAMILY MEMBER"/>
    <property type="match status" value="1"/>
</dbReference>
<evidence type="ECO:0000259" key="2">
    <source>
        <dbReference type="PROSITE" id="PS51192"/>
    </source>
</evidence>
<proteinExistence type="predicted"/>
<dbReference type="GO" id="GO:0016787">
    <property type="term" value="F:hydrolase activity"/>
    <property type="evidence" value="ECO:0007669"/>
    <property type="project" value="UniProtKB-KW"/>
</dbReference>
<dbReference type="AlphaFoldDB" id="A0A075GFC1"/>
<dbReference type="CDD" id="cd18793">
    <property type="entry name" value="SF2_C_SNF"/>
    <property type="match status" value="1"/>
</dbReference>
<dbReference type="InterPro" id="IPR038718">
    <property type="entry name" value="SNF2-like_sf"/>
</dbReference>
<feature type="domain" description="Helicase C-terminal" evidence="3">
    <location>
        <begin position="411"/>
        <end position="553"/>
    </location>
</feature>
<dbReference type="Pfam" id="PF00176">
    <property type="entry name" value="SNF2-rel_dom"/>
    <property type="match status" value="1"/>
</dbReference>
<evidence type="ECO:0000313" key="4">
    <source>
        <dbReference type="EMBL" id="AIF02761.1"/>
    </source>
</evidence>
<organism evidence="4">
    <name type="scientific">uncultured marine thaumarchaeote KM3_15_A07</name>
    <dbReference type="NCBI Taxonomy" id="1456025"/>
    <lineage>
        <taxon>Archaea</taxon>
        <taxon>Nitrososphaerota</taxon>
        <taxon>environmental samples</taxon>
    </lineage>
</organism>
<name>A0A075GFC1_9ARCH</name>
<gene>
    <name evidence="4" type="primary">HARP</name>
    <name evidence="4" type="synonym">SMARCAL1</name>
</gene>
<dbReference type="SMART" id="SM00490">
    <property type="entry name" value="HELICc"/>
    <property type="match status" value="1"/>
</dbReference>
<dbReference type="InterPro" id="IPR027417">
    <property type="entry name" value="P-loop_NTPase"/>
</dbReference>
<keyword evidence="1 4" id="KW-0378">Hydrolase</keyword>
<dbReference type="InterPro" id="IPR014001">
    <property type="entry name" value="Helicase_ATP-bd"/>
</dbReference>
<dbReference type="Gene3D" id="3.40.50.10810">
    <property type="entry name" value="Tandem AAA-ATPase domain"/>
    <property type="match status" value="1"/>
</dbReference>
<protein>
    <submittedName>
        <fullName evidence="4">SNF2-related protein (SMARCAL1, HARP)</fullName>
        <ecNumber evidence="4">3.6.4.12</ecNumber>
    </submittedName>
</protein>
<feature type="domain" description="Helicase ATP-binding" evidence="2">
    <location>
        <begin position="125"/>
        <end position="293"/>
    </location>
</feature>
<dbReference type="SUPFAM" id="SSF52540">
    <property type="entry name" value="P-loop containing nucleoside triphosphate hydrolases"/>
    <property type="match status" value="2"/>
</dbReference>
<evidence type="ECO:0000259" key="3">
    <source>
        <dbReference type="PROSITE" id="PS51194"/>
    </source>
</evidence>
<reference evidence="4" key="1">
    <citation type="journal article" date="2014" name="Genome Biol. Evol.">
        <title>Pangenome evidence for extensive interdomain horizontal transfer affecting lineage core and shell genes in uncultured planktonic thaumarchaeota and euryarchaeota.</title>
        <authorList>
            <person name="Deschamps P."/>
            <person name="Zivanovic Y."/>
            <person name="Moreira D."/>
            <person name="Rodriguez-Valera F."/>
            <person name="Lopez-Garcia P."/>
        </authorList>
    </citation>
    <scope>NUCLEOTIDE SEQUENCE</scope>
</reference>